<dbReference type="EnsemblMetazoa" id="XM_029485119.1">
    <property type="protein sequence ID" value="XP_029340979.1"/>
    <property type="gene ID" value="LOC115033108"/>
</dbReference>
<dbReference type="GeneID" id="115033108"/>
<evidence type="ECO:0000313" key="4">
    <source>
        <dbReference type="Proteomes" id="UP000007819"/>
    </source>
</evidence>
<dbReference type="PANTHER" id="PTHR19303:SF71">
    <property type="entry name" value="ZINC FINGER PHD-TYPE DOMAIN-CONTAINING PROTEIN"/>
    <property type="match status" value="1"/>
</dbReference>
<feature type="domain" description="DDE-1" evidence="2">
    <location>
        <begin position="139"/>
        <end position="221"/>
    </location>
</feature>
<proteinExistence type="predicted"/>
<dbReference type="OrthoDB" id="6626593at2759"/>
<protein>
    <recommendedName>
        <fullName evidence="2">DDE-1 domain-containing protein</fullName>
    </recommendedName>
</protein>
<evidence type="ECO:0000256" key="1">
    <source>
        <dbReference type="SAM" id="MobiDB-lite"/>
    </source>
</evidence>
<dbReference type="GO" id="GO:0005634">
    <property type="term" value="C:nucleus"/>
    <property type="evidence" value="ECO:0007669"/>
    <property type="project" value="TreeGrafter"/>
</dbReference>
<dbReference type="PANTHER" id="PTHR19303">
    <property type="entry name" value="TRANSPOSON"/>
    <property type="match status" value="1"/>
</dbReference>
<name>A0A8R2NJD4_ACYPI</name>
<reference evidence="4" key="1">
    <citation type="submission" date="2010-06" db="EMBL/GenBank/DDBJ databases">
        <authorList>
            <person name="Jiang H."/>
            <person name="Abraham K."/>
            <person name="Ali S."/>
            <person name="Alsbrooks S.L."/>
            <person name="Anim B.N."/>
            <person name="Anosike U.S."/>
            <person name="Attaway T."/>
            <person name="Bandaranaike D.P."/>
            <person name="Battles P.K."/>
            <person name="Bell S.N."/>
            <person name="Bell A.V."/>
            <person name="Beltran B."/>
            <person name="Bickham C."/>
            <person name="Bustamante Y."/>
            <person name="Caleb T."/>
            <person name="Canada A."/>
            <person name="Cardenas V."/>
            <person name="Carter K."/>
            <person name="Chacko J."/>
            <person name="Chandrabose M.N."/>
            <person name="Chavez D."/>
            <person name="Chavez A."/>
            <person name="Chen L."/>
            <person name="Chu H.-S."/>
            <person name="Claassen K.J."/>
            <person name="Cockrell R."/>
            <person name="Collins M."/>
            <person name="Cooper J.A."/>
            <person name="Cree A."/>
            <person name="Curry S.M."/>
            <person name="Da Y."/>
            <person name="Dao M.D."/>
            <person name="Das B."/>
            <person name="Davila M.-L."/>
            <person name="Davy-Carroll L."/>
            <person name="Denson S."/>
            <person name="Dinh H."/>
            <person name="Ebong V.E."/>
            <person name="Edwards J.R."/>
            <person name="Egan A."/>
            <person name="El-Daye J."/>
            <person name="Escobedo L."/>
            <person name="Fernandez S."/>
            <person name="Fernando P.R."/>
            <person name="Flagg N."/>
            <person name="Forbes L.D."/>
            <person name="Fowler R.G."/>
            <person name="Fu Q."/>
            <person name="Gabisi R.A."/>
            <person name="Ganer J."/>
            <person name="Garbino Pronczuk A."/>
            <person name="Garcia R.M."/>
            <person name="Garner T."/>
            <person name="Garrett T.E."/>
            <person name="Gonzalez D.A."/>
            <person name="Hamid H."/>
            <person name="Hawkins E.S."/>
            <person name="Hirani K."/>
            <person name="Hogues M.E."/>
            <person name="Hollins B."/>
            <person name="Hsiao C.-H."/>
            <person name="Jabil R."/>
            <person name="James M.L."/>
            <person name="Jhangiani S.N."/>
            <person name="Johnson B."/>
            <person name="Johnson Q."/>
            <person name="Joshi V."/>
            <person name="Kalu J.B."/>
            <person name="Kam C."/>
            <person name="Kashfia A."/>
            <person name="Keebler J."/>
            <person name="Kisamo H."/>
            <person name="Kovar C.L."/>
            <person name="Lago L.A."/>
            <person name="Lai C.-Y."/>
            <person name="Laidlaw J."/>
            <person name="Lara F."/>
            <person name="Le T.-K."/>
            <person name="Lee S.L."/>
            <person name="Legall F.H."/>
            <person name="Lemon S.J."/>
            <person name="Lewis L.R."/>
            <person name="Li B."/>
            <person name="Liu Y."/>
            <person name="Liu Y.-S."/>
            <person name="Lopez J."/>
            <person name="Lozado R.J."/>
            <person name="Lu J."/>
            <person name="Madu R.C."/>
            <person name="Maheshwari M."/>
            <person name="Maheshwari R."/>
            <person name="Malloy K."/>
            <person name="Martinez E."/>
            <person name="Mathew T."/>
            <person name="Mercado I.C."/>
            <person name="Mercado C."/>
            <person name="Meyer B."/>
            <person name="Montgomery K."/>
            <person name="Morgan M.B."/>
            <person name="Munidasa M."/>
            <person name="Nazareth L.V."/>
            <person name="Nelson J."/>
            <person name="Ng B.M."/>
            <person name="Nguyen N.B."/>
            <person name="Nguyen P.Q."/>
            <person name="Nguyen T."/>
            <person name="Obregon M."/>
            <person name="Okwuonu G.O."/>
            <person name="Onwere C.G."/>
            <person name="Orozco G."/>
            <person name="Parra A."/>
            <person name="Patel S."/>
            <person name="Patil S."/>
            <person name="Perez A."/>
            <person name="Perez Y."/>
            <person name="Pham C."/>
            <person name="Primus E.L."/>
            <person name="Pu L.-L."/>
            <person name="Puazo M."/>
            <person name="Qin X."/>
            <person name="Quiroz J.B."/>
            <person name="Reese J."/>
            <person name="Richards S."/>
            <person name="Rives C.M."/>
            <person name="Robberts R."/>
            <person name="Ruiz S.J."/>
            <person name="Ruiz M.J."/>
            <person name="Santibanez J."/>
            <person name="Schneider B.W."/>
            <person name="Sisson I."/>
            <person name="Smith M."/>
            <person name="Sodergren E."/>
            <person name="Song X.-Z."/>
            <person name="Song B.B."/>
            <person name="Summersgill H."/>
            <person name="Thelus R."/>
            <person name="Thornton R.D."/>
            <person name="Trejos Z.Y."/>
            <person name="Usmani K."/>
            <person name="Vattathil S."/>
            <person name="Villasana D."/>
            <person name="Walker D.L."/>
            <person name="Wang S."/>
            <person name="Wang K."/>
            <person name="White C.S."/>
            <person name="Williams A.C."/>
            <person name="Williamson J."/>
            <person name="Wilson K."/>
            <person name="Woghiren I.O."/>
            <person name="Woodworth J.R."/>
            <person name="Worley K.C."/>
            <person name="Wright R.A."/>
            <person name="Wu W."/>
            <person name="Young L."/>
            <person name="Zhang L."/>
            <person name="Zhang J."/>
            <person name="Zhu Y."/>
            <person name="Muzny D.M."/>
            <person name="Weinstock G."/>
            <person name="Gibbs R.A."/>
        </authorList>
    </citation>
    <scope>NUCLEOTIDE SEQUENCE [LARGE SCALE GENOMIC DNA]</scope>
    <source>
        <strain evidence="4">LSR1</strain>
    </source>
</reference>
<dbReference type="Pfam" id="PF03184">
    <property type="entry name" value="DDE_1"/>
    <property type="match status" value="1"/>
</dbReference>
<organism evidence="3 4">
    <name type="scientific">Acyrthosiphon pisum</name>
    <name type="common">Pea aphid</name>
    <dbReference type="NCBI Taxonomy" id="7029"/>
    <lineage>
        <taxon>Eukaryota</taxon>
        <taxon>Metazoa</taxon>
        <taxon>Ecdysozoa</taxon>
        <taxon>Arthropoda</taxon>
        <taxon>Hexapoda</taxon>
        <taxon>Insecta</taxon>
        <taxon>Pterygota</taxon>
        <taxon>Neoptera</taxon>
        <taxon>Paraneoptera</taxon>
        <taxon>Hemiptera</taxon>
        <taxon>Sternorrhyncha</taxon>
        <taxon>Aphidomorpha</taxon>
        <taxon>Aphidoidea</taxon>
        <taxon>Aphididae</taxon>
        <taxon>Macrosiphini</taxon>
        <taxon>Acyrthosiphon</taxon>
    </lineage>
</organism>
<dbReference type="AlphaFoldDB" id="A0A8R2NJD4"/>
<dbReference type="InterPro" id="IPR004875">
    <property type="entry name" value="DDE_SF_endonuclease_dom"/>
</dbReference>
<dbReference type="KEGG" id="api:115033108"/>
<evidence type="ECO:0000313" key="3">
    <source>
        <dbReference type="EnsemblMetazoa" id="XP_029340979.1"/>
    </source>
</evidence>
<sequence>MAEPIKDLAKLFYGITALHLRSAAFTFAEENKLELNFNKNLKLAGIDWFYNFIRCNPSITIRKPEATSISRITAFNKTEVSLSFENLEMLMEKYSFVLSHIFNMDETEISTVQDPGKIIAPIGQKRVGSVTSWERGKNVTVICSMGASGTLIPPVFIFPRKRMCQQLQINGPPGAVYQCTKNGWSNEDIFLLWLQHFVNHTKPSMAEPILLILDNHGSHINLPAYDSYAKPLDVTFFGPLKQVFKRECDLFMKSNSLVKTTLYDLAELFNKAYSIVATVQKGVSGFSSTGICPMNPNVFTEEDIFAASTFTLWFSATDYTNTLSPVVIENNPTSEETSNSTNNNINNPVPSTSTSSEFRIAFKSITPIPKKPSHLQK</sequence>
<reference evidence="3" key="2">
    <citation type="submission" date="2022-06" db="UniProtKB">
        <authorList>
            <consortium name="EnsemblMetazoa"/>
        </authorList>
    </citation>
    <scope>IDENTIFICATION</scope>
</reference>
<dbReference type="Proteomes" id="UP000007819">
    <property type="component" value="Chromosome X"/>
</dbReference>
<feature type="region of interest" description="Disordered" evidence="1">
    <location>
        <begin position="330"/>
        <end position="354"/>
    </location>
</feature>
<evidence type="ECO:0000259" key="2">
    <source>
        <dbReference type="Pfam" id="PF03184"/>
    </source>
</evidence>
<keyword evidence="4" id="KW-1185">Reference proteome</keyword>
<dbReference type="InterPro" id="IPR050863">
    <property type="entry name" value="CenT-Element_Derived"/>
</dbReference>
<dbReference type="RefSeq" id="XP_029340979.1">
    <property type="nucleotide sequence ID" value="XM_029485119.1"/>
</dbReference>
<accession>A0A8R2NJD4</accession>
<dbReference type="GO" id="GO:0003677">
    <property type="term" value="F:DNA binding"/>
    <property type="evidence" value="ECO:0007669"/>
    <property type="project" value="TreeGrafter"/>
</dbReference>